<gene>
    <name evidence="2" type="ORF">IMG5_183460</name>
</gene>
<keyword evidence="3" id="KW-1185">Reference proteome</keyword>
<proteinExistence type="predicted"/>
<feature type="transmembrane region" description="Helical" evidence="1">
    <location>
        <begin position="34"/>
        <end position="56"/>
    </location>
</feature>
<dbReference type="InParanoid" id="G0R366"/>
<evidence type="ECO:0000256" key="1">
    <source>
        <dbReference type="SAM" id="Phobius"/>
    </source>
</evidence>
<accession>G0R366</accession>
<feature type="transmembrane region" description="Helical" evidence="1">
    <location>
        <begin position="62"/>
        <end position="81"/>
    </location>
</feature>
<sequence>MQFNLSEKIIKKIDIFGQPVALNIDNKSIYKTECGGAITILTLFGFLIFYFNQYILNTKINFYIYIFFFNDLYFLKFQSFLNKNQIFVIQQYNLNYTHDSIVFDNENYMFALQIKQQDFIKSPFYSIKVQYKEKNEEKENNQIINLEPCTTEHFQNLKKGQISKEEYNKYNLNDYLCLPKKFTFQIKGTYYGNNLNFLKIQRIDCKNYQFKICQNQECLDQFLIQNQGNVILNILQTNSKQMHNKKIMFNNLQLMKFFYLLKPYLKLAFILLNIQLQLMRKFLLQKIQNKIFIKFLNKKICNPNIFKNIR</sequence>
<dbReference type="GeneID" id="14904171"/>
<keyword evidence="1" id="KW-1133">Transmembrane helix</keyword>
<dbReference type="PANTHER" id="PTHR31398">
    <property type="entry name" value="MEIOTIC NUCLEAR DIVISION PROTEIN 1 HOMOLOG"/>
    <property type="match status" value="1"/>
</dbReference>
<protein>
    <recommendedName>
        <fullName evidence="4">Transmembrane protein</fullName>
    </recommendedName>
</protein>
<dbReference type="GO" id="GO:0005634">
    <property type="term" value="C:nucleus"/>
    <property type="evidence" value="ECO:0007669"/>
    <property type="project" value="TreeGrafter"/>
</dbReference>
<dbReference type="PANTHER" id="PTHR31398:SF0">
    <property type="entry name" value="MEIOTIC NUCLEAR DIVISION PROTEIN 1 HOMOLOG"/>
    <property type="match status" value="1"/>
</dbReference>
<feature type="transmembrane region" description="Helical" evidence="1">
    <location>
        <begin position="257"/>
        <end position="276"/>
    </location>
</feature>
<dbReference type="GO" id="GO:0007131">
    <property type="term" value="P:reciprocal meiotic recombination"/>
    <property type="evidence" value="ECO:0007669"/>
    <property type="project" value="TreeGrafter"/>
</dbReference>
<dbReference type="AlphaFoldDB" id="G0R366"/>
<reference evidence="2 3" key="1">
    <citation type="submission" date="2011-07" db="EMBL/GenBank/DDBJ databases">
        <authorList>
            <person name="Coyne R."/>
            <person name="Brami D."/>
            <person name="Johnson J."/>
            <person name="Hostetler J."/>
            <person name="Hannick L."/>
            <person name="Clark T."/>
            <person name="Cassidy-Hanley D."/>
            <person name="Inman J."/>
        </authorList>
    </citation>
    <scope>NUCLEOTIDE SEQUENCE [LARGE SCALE GENOMIC DNA]</scope>
    <source>
        <strain evidence="2 3">G5</strain>
    </source>
</reference>
<dbReference type="OrthoDB" id="304663at2759"/>
<evidence type="ECO:0000313" key="2">
    <source>
        <dbReference type="EMBL" id="EGR28089.1"/>
    </source>
</evidence>
<dbReference type="OMA" id="RCESGRF"/>
<dbReference type="Proteomes" id="UP000008983">
    <property type="component" value="Unassembled WGS sequence"/>
</dbReference>
<name>G0R366_ICHMU</name>
<dbReference type="RefSeq" id="XP_004027434.1">
    <property type="nucleotide sequence ID" value="XM_004027385.1"/>
</dbReference>
<dbReference type="EMBL" id="GL984293">
    <property type="protein sequence ID" value="EGR28089.1"/>
    <property type="molecule type" value="Genomic_DNA"/>
</dbReference>
<organism evidence="2 3">
    <name type="scientific">Ichthyophthirius multifiliis</name>
    <name type="common">White spot disease agent</name>
    <name type="synonym">Ich</name>
    <dbReference type="NCBI Taxonomy" id="5932"/>
    <lineage>
        <taxon>Eukaryota</taxon>
        <taxon>Sar</taxon>
        <taxon>Alveolata</taxon>
        <taxon>Ciliophora</taxon>
        <taxon>Intramacronucleata</taxon>
        <taxon>Oligohymenophorea</taxon>
        <taxon>Hymenostomatida</taxon>
        <taxon>Ophryoglenina</taxon>
        <taxon>Ichthyophthirius</taxon>
    </lineage>
</organism>
<keyword evidence="1" id="KW-0812">Transmembrane</keyword>
<evidence type="ECO:0000313" key="3">
    <source>
        <dbReference type="Proteomes" id="UP000008983"/>
    </source>
</evidence>
<evidence type="ECO:0008006" key="4">
    <source>
        <dbReference type="Google" id="ProtNLM"/>
    </source>
</evidence>
<keyword evidence="1" id="KW-0472">Membrane</keyword>